<proteinExistence type="predicted"/>
<sequence length="71" mass="8180">MDKMSGSTPRVQRWRAIKIITSCSEDTRLVSVLISQTLLNVAVCFLAEFSFKISDVESELQHRRAMDHFLH</sequence>
<reference evidence="1 2" key="1">
    <citation type="journal article" date="2021" name="Sci. Rep.">
        <title>Chromosome anchoring in Senegalese sole (Solea senegalensis) reveals sex-associated markers and genome rearrangements in flatfish.</title>
        <authorList>
            <person name="Guerrero-Cozar I."/>
            <person name="Gomez-Garrido J."/>
            <person name="Berbel C."/>
            <person name="Martinez-Blanch J.F."/>
            <person name="Alioto T."/>
            <person name="Claros M.G."/>
            <person name="Gagnaire P.A."/>
            <person name="Manchado M."/>
        </authorList>
    </citation>
    <scope>NUCLEOTIDE SEQUENCE [LARGE SCALE GENOMIC DNA]</scope>
    <source>
        <strain evidence="1">Sse05_10M</strain>
    </source>
</reference>
<protein>
    <submittedName>
        <fullName evidence="1">Uncharacterized protein</fullName>
    </submittedName>
</protein>
<keyword evidence="2" id="KW-1185">Reference proteome</keyword>
<evidence type="ECO:0000313" key="2">
    <source>
        <dbReference type="Proteomes" id="UP000693946"/>
    </source>
</evidence>
<evidence type="ECO:0000313" key="1">
    <source>
        <dbReference type="EMBL" id="KAG7513305.1"/>
    </source>
</evidence>
<dbReference type="Proteomes" id="UP000693946">
    <property type="component" value="Linkage Group LG14"/>
</dbReference>
<accession>A0AAV6S8M6</accession>
<name>A0AAV6S8M6_SOLSE</name>
<comment type="caution">
    <text evidence="1">The sequence shown here is derived from an EMBL/GenBank/DDBJ whole genome shotgun (WGS) entry which is preliminary data.</text>
</comment>
<gene>
    <name evidence="1" type="ORF">JOB18_004379</name>
</gene>
<organism evidence="1 2">
    <name type="scientific">Solea senegalensis</name>
    <name type="common">Senegalese sole</name>
    <dbReference type="NCBI Taxonomy" id="28829"/>
    <lineage>
        <taxon>Eukaryota</taxon>
        <taxon>Metazoa</taxon>
        <taxon>Chordata</taxon>
        <taxon>Craniata</taxon>
        <taxon>Vertebrata</taxon>
        <taxon>Euteleostomi</taxon>
        <taxon>Actinopterygii</taxon>
        <taxon>Neopterygii</taxon>
        <taxon>Teleostei</taxon>
        <taxon>Neoteleostei</taxon>
        <taxon>Acanthomorphata</taxon>
        <taxon>Carangaria</taxon>
        <taxon>Pleuronectiformes</taxon>
        <taxon>Pleuronectoidei</taxon>
        <taxon>Soleidae</taxon>
        <taxon>Solea</taxon>
    </lineage>
</organism>
<dbReference type="EMBL" id="JAGKHQ010000006">
    <property type="protein sequence ID" value="KAG7513305.1"/>
    <property type="molecule type" value="Genomic_DNA"/>
</dbReference>
<dbReference type="AlphaFoldDB" id="A0AAV6S8M6"/>